<dbReference type="AlphaFoldDB" id="A0A6V8SA56"/>
<evidence type="ECO:0008006" key="4">
    <source>
        <dbReference type="Google" id="ProtNLM"/>
    </source>
</evidence>
<dbReference type="Pfam" id="PF22564">
    <property type="entry name" value="HAAS"/>
    <property type="match status" value="1"/>
</dbReference>
<proteinExistence type="predicted"/>
<evidence type="ECO:0000313" key="3">
    <source>
        <dbReference type="Proteomes" id="UP000580568"/>
    </source>
</evidence>
<feature type="transmembrane region" description="Helical" evidence="1">
    <location>
        <begin position="89"/>
        <end position="110"/>
    </location>
</feature>
<feature type="transmembrane region" description="Helical" evidence="1">
    <location>
        <begin position="116"/>
        <end position="135"/>
    </location>
</feature>
<sequence>MDKNQFLNILSNGLLDFPDKERKDILYDYEEHFDVGLAQGKTEDQIINELGDPHAIVNQYRSGTNRNYYNDTQSSQTYNNNNVNSNNKALAIILIVLLLLFSPGILGIIIGILGGMIGLVAGAFGIAIAGLAVALGTTFGSVFGIFTIPTGIAALPATASLLIGIGTLALGILCTIGCFYLIKAFVMLIIKFVKWIISVFR</sequence>
<organism evidence="2 3">
    <name type="scientific">Clostridium fungisolvens</name>
    <dbReference type="NCBI Taxonomy" id="1604897"/>
    <lineage>
        <taxon>Bacteria</taxon>
        <taxon>Bacillati</taxon>
        <taxon>Bacillota</taxon>
        <taxon>Clostridia</taxon>
        <taxon>Eubacteriales</taxon>
        <taxon>Clostridiaceae</taxon>
        <taxon>Clostridium</taxon>
    </lineage>
</organism>
<dbReference type="EMBL" id="BLZR01000001">
    <property type="protein sequence ID" value="GFP74137.1"/>
    <property type="molecule type" value="Genomic_DNA"/>
</dbReference>
<evidence type="ECO:0000256" key="1">
    <source>
        <dbReference type="SAM" id="Phobius"/>
    </source>
</evidence>
<dbReference type="RefSeq" id="WP_183275720.1">
    <property type="nucleotide sequence ID" value="NZ_BLZR01000001.1"/>
</dbReference>
<comment type="caution">
    <text evidence="2">The sequence shown here is derived from an EMBL/GenBank/DDBJ whole genome shotgun (WGS) entry which is preliminary data.</text>
</comment>
<gene>
    <name evidence="2" type="ORF">bsdtw1_00177</name>
</gene>
<evidence type="ECO:0000313" key="2">
    <source>
        <dbReference type="EMBL" id="GFP74137.1"/>
    </source>
</evidence>
<feature type="transmembrane region" description="Helical" evidence="1">
    <location>
        <begin position="169"/>
        <end position="193"/>
    </location>
</feature>
<reference evidence="2 3" key="1">
    <citation type="submission" date="2020-07" db="EMBL/GenBank/DDBJ databases">
        <title>A new beta-1,3-glucan-decomposing anaerobic bacterium isolated from anoxic soil subjected to biological soil disinfestation.</title>
        <authorList>
            <person name="Ueki A."/>
            <person name="Tonouchi A."/>
        </authorList>
    </citation>
    <scope>NUCLEOTIDE SEQUENCE [LARGE SCALE GENOMIC DNA]</scope>
    <source>
        <strain evidence="2 3">TW1</strain>
    </source>
</reference>
<dbReference type="Proteomes" id="UP000580568">
    <property type="component" value="Unassembled WGS sequence"/>
</dbReference>
<keyword evidence="1" id="KW-0812">Transmembrane</keyword>
<name>A0A6V8SA56_9CLOT</name>
<accession>A0A6V8SA56</accession>
<keyword evidence="3" id="KW-1185">Reference proteome</keyword>
<keyword evidence="1" id="KW-1133">Transmembrane helix</keyword>
<feature type="transmembrane region" description="Helical" evidence="1">
    <location>
        <begin position="142"/>
        <end position="163"/>
    </location>
</feature>
<protein>
    <recommendedName>
        <fullName evidence="4">DUF1700 domain-containing protein</fullName>
    </recommendedName>
</protein>
<keyword evidence="1" id="KW-0472">Membrane</keyword>